<protein>
    <recommendedName>
        <fullName evidence="2 6">Elongation factor Ts</fullName>
        <shortName evidence="6">EF-Ts</shortName>
    </recommendedName>
</protein>
<dbReference type="Gene3D" id="1.10.8.10">
    <property type="entry name" value="DNA helicase RuvA subunit, C-terminal domain"/>
    <property type="match status" value="1"/>
</dbReference>
<dbReference type="EMBL" id="CP003807">
    <property type="protein sequence ID" value="AGF49751.1"/>
    <property type="molecule type" value="Genomic_DNA"/>
</dbReference>
<feature type="region of interest" description="Involved in Mg(2+) ion dislocation from EF-Tu" evidence="6">
    <location>
        <begin position="82"/>
        <end position="85"/>
    </location>
</feature>
<keyword evidence="11" id="KW-1185">Reference proteome</keyword>
<feature type="domain" description="Translation elongation factor EFTs/EF1B dimerisation" evidence="9">
    <location>
        <begin position="73"/>
        <end position="271"/>
    </location>
</feature>
<reference evidence="10 11" key="1">
    <citation type="journal article" date="2013" name="Genome Biol. Evol.">
        <title>Genome evolution and phylogenomic analysis of candidatus kinetoplastibacterium, the betaproteobacterial endosymbionts of strigomonas and angomonas.</title>
        <authorList>
            <person name="Alves J.M."/>
            <person name="Serrano M.G."/>
            <person name="Maia da Silva F."/>
            <person name="Voegtly L.J."/>
            <person name="Matveyev A.V."/>
            <person name="Teixeira M.M."/>
            <person name="Camargo E.P."/>
            <person name="Buck G.A."/>
        </authorList>
    </citation>
    <scope>NUCLEOTIDE SEQUENCE [LARGE SCALE GENOMIC DNA]</scope>
    <source>
        <strain evidence="10 11">TCC012E</strain>
    </source>
</reference>
<evidence type="ECO:0000256" key="6">
    <source>
        <dbReference type="HAMAP-Rule" id="MF_00050"/>
    </source>
</evidence>
<dbReference type="PATRIC" id="fig|1208922.3.peg.305"/>
<evidence type="ECO:0000256" key="3">
    <source>
        <dbReference type="ARBA" id="ARBA00022490"/>
    </source>
</evidence>
<evidence type="ECO:0000313" key="10">
    <source>
        <dbReference type="EMBL" id="AGF49751.1"/>
    </source>
</evidence>
<evidence type="ECO:0000256" key="4">
    <source>
        <dbReference type="ARBA" id="ARBA00022768"/>
    </source>
</evidence>
<dbReference type="PANTHER" id="PTHR11741:SF0">
    <property type="entry name" value="ELONGATION FACTOR TS, MITOCHONDRIAL"/>
    <property type="match status" value="1"/>
</dbReference>
<comment type="function">
    <text evidence="6 7">Associates with the EF-Tu.GDP complex and induces the exchange of GDP to GTP. It remains bound to the aminoacyl-tRNA.EF-Tu.GTP complex up to the GTP hydrolysis stage on the ribosome.</text>
</comment>
<organism evidence="10 11">
    <name type="scientific">Candidatus Kinetoplastidibacterium blastocrithidiae TCC012E</name>
    <dbReference type="NCBI Taxonomy" id="1208922"/>
    <lineage>
        <taxon>Bacteria</taxon>
        <taxon>Pseudomonadati</taxon>
        <taxon>Pseudomonadota</taxon>
        <taxon>Betaproteobacteria</taxon>
        <taxon>Candidatus Kinetoplastidibacterium</taxon>
    </lineage>
</organism>
<dbReference type="InterPro" id="IPR036402">
    <property type="entry name" value="EF-Ts_dimer_sf"/>
</dbReference>
<dbReference type="HOGENOM" id="CLU_047155_0_2_4"/>
<comment type="subcellular location">
    <subcellularLocation>
        <location evidence="6 8">Cytoplasm</location>
    </subcellularLocation>
</comment>
<dbReference type="SUPFAM" id="SSF54713">
    <property type="entry name" value="Elongation factor Ts (EF-Ts), dimerisation domain"/>
    <property type="match status" value="2"/>
</dbReference>
<keyword evidence="4 6" id="KW-0251">Elongation factor</keyword>
<evidence type="ECO:0000256" key="2">
    <source>
        <dbReference type="ARBA" id="ARBA00016956"/>
    </source>
</evidence>
<evidence type="ECO:0000259" key="9">
    <source>
        <dbReference type="Pfam" id="PF00889"/>
    </source>
</evidence>
<dbReference type="GO" id="GO:0003746">
    <property type="term" value="F:translation elongation factor activity"/>
    <property type="evidence" value="ECO:0007669"/>
    <property type="project" value="UniProtKB-UniRule"/>
</dbReference>
<evidence type="ECO:0000256" key="7">
    <source>
        <dbReference type="RuleBase" id="RU000642"/>
    </source>
</evidence>
<evidence type="ECO:0000256" key="8">
    <source>
        <dbReference type="RuleBase" id="RU000643"/>
    </source>
</evidence>
<evidence type="ECO:0000256" key="1">
    <source>
        <dbReference type="ARBA" id="ARBA00005532"/>
    </source>
</evidence>
<dbReference type="AlphaFoldDB" id="M1M0F6"/>
<dbReference type="KEGG" id="kbt:BCUE_0558"/>
<evidence type="ECO:0000256" key="5">
    <source>
        <dbReference type="ARBA" id="ARBA00022917"/>
    </source>
</evidence>
<dbReference type="GO" id="GO:0005737">
    <property type="term" value="C:cytoplasm"/>
    <property type="evidence" value="ECO:0007669"/>
    <property type="project" value="UniProtKB-SubCell"/>
</dbReference>
<comment type="similarity">
    <text evidence="1 6 7">Belongs to the EF-Ts family.</text>
</comment>
<dbReference type="Proteomes" id="UP000011563">
    <property type="component" value="Chromosome"/>
</dbReference>
<dbReference type="InterPro" id="IPR001816">
    <property type="entry name" value="Transl_elong_EFTs/EF1B"/>
</dbReference>
<dbReference type="HAMAP" id="MF_00050">
    <property type="entry name" value="EF_Ts"/>
    <property type="match status" value="1"/>
</dbReference>
<dbReference type="CDD" id="cd14275">
    <property type="entry name" value="UBA_EF-Ts"/>
    <property type="match status" value="1"/>
</dbReference>
<dbReference type="InterPro" id="IPR009060">
    <property type="entry name" value="UBA-like_sf"/>
</dbReference>
<dbReference type="SUPFAM" id="SSF46934">
    <property type="entry name" value="UBA-like"/>
    <property type="match status" value="1"/>
</dbReference>
<accession>M1M0F6</accession>
<dbReference type="Gene3D" id="1.10.286.20">
    <property type="match status" value="1"/>
</dbReference>
<dbReference type="Gene3D" id="3.30.479.20">
    <property type="entry name" value="Elongation factor Ts, dimerisation domain"/>
    <property type="match status" value="2"/>
</dbReference>
<evidence type="ECO:0000313" key="11">
    <source>
        <dbReference type="Proteomes" id="UP000011563"/>
    </source>
</evidence>
<gene>
    <name evidence="6" type="primary">tsf</name>
    <name evidence="10" type="ORF">BCUE_0558</name>
</gene>
<dbReference type="PROSITE" id="PS01127">
    <property type="entry name" value="EF_TS_2"/>
    <property type="match status" value="1"/>
</dbReference>
<dbReference type="NCBIfam" id="TIGR00116">
    <property type="entry name" value="tsf"/>
    <property type="match status" value="1"/>
</dbReference>
<dbReference type="Pfam" id="PF00889">
    <property type="entry name" value="EF_TS"/>
    <property type="match status" value="1"/>
</dbReference>
<proteinExistence type="inferred from homology"/>
<keyword evidence="3 6" id="KW-0963">Cytoplasm</keyword>
<sequence>MSNINASLVKELREKTDAPMMECKRALIESNGDIKKAEDLLRIKLGNKANKAASRVAAEGLIGLYISDNLKFGALIEVNCETDFVAKNKEFISFANKLAEIVANNNPSDLLGLSNLVFDENDTVDSTRKSMIGRIGENISIRRFARVVANGSLSGYSHNGRICVLVDHSGNDDVGKDVAMHIAAVRPRSIDASGVSIDEINSERSIAMEKAKKSGKPIDIIEKIVDGSVQKFLKEVTLMSQAFVKDEKKTVKQMLDEKSSSVNSFIFYVVGDGIEKKR</sequence>
<dbReference type="InterPro" id="IPR018101">
    <property type="entry name" value="Transl_elong_Ts_CS"/>
</dbReference>
<dbReference type="FunFam" id="1.10.8.10:FF:000001">
    <property type="entry name" value="Elongation factor Ts"/>
    <property type="match status" value="1"/>
</dbReference>
<keyword evidence="5 6" id="KW-0648">Protein biosynthesis</keyword>
<name>M1M0F6_9PROT</name>
<dbReference type="PANTHER" id="PTHR11741">
    <property type="entry name" value="ELONGATION FACTOR TS"/>
    <property type="match status" value="1"/>
</dbReference>
<dbReference type="InterPro" id="IPR014039">
    <property type="entry name" value="Transl_elong_EFTs/EF1B_dimer"/>
</dbReference>